<organism evidence="7 8">
    <name type="scientific">Magnaporthiopsis poae (strain ATCC 64411 / 73-15)</name>
    <name type="common">Kentucky bluegrass fungus</name>
    <name type="synonym">Magnaporthe poae</name>
    <dbReference type="NCBI Taxonomy" id="644358"/>
    <lineage>
        <taxon>Eukaryota</taxon>
        <taxon>Fungi</taxon>
        <taxon>Dikarya</taxon>
        <taxon>Ascomycota</taxon>
        <taxon>Pezizomycotina</taxon>
        <taxon>Sordariomycetes</taxon>
        <taxon>Sordariomycetidae</taxon>
        <taxon>Magnaporthales</taxon>
        <taxon>Magnaporthaceae</taxon>
        <taxon>Magnaporthiopsis</taxon>
    </lineage>
</organism>
<accession>A0A0C4DN38</accession>
<reference evidence="6" key="2">
    <citation type="submission" date="2010-05" db="EMBL/GenBank/DDBJ databases">
        <title>The Genome Sequence of Magnaporthe poae strain ATCC 64411.</title>
        <authorList>
            <consortium name="The Broad Institute Genome Sequencing Platform"/>
            <consortium name="Broad Institute Genome Sequencing Center for Infectious Disease"/>
            <person name="Ma L.-J."/>
            <person name="Dead R."/>
            <person name="Young S."/>
            <person name="Zeng Q."/>
            <person name="Koehrsen M."/>
            <person name="Alvarado L."/>
            <person name="Berlin A."/>
            <person name="Chapman S.B."/>
            <person name="Chen Z."/>
            <person name="Freedman E."/>
            <person name="Gellesch M."/>
            <person name="Goldberg J."/>
            <person name="Griggs A."/>
            <person name="Gujja S."/>
            <person name="Heilman E.R."/>
            <person name="Heiman D."/>
            <person name="Hepburn T."/>
            <person name="Howarth C."/>
            <person name="Jen D."/>
            <person name="Larson L."/>
            <person name="Mehta T."/>
            <person name="Neiman D."/>
            <person name="Pearson M."/>
            <person name="Roberts A."/>
            <person name="Saif S."/>
            <person name="Shea T."/>
            <person name="Shenoy N."/>
            <person name="Sisk P."/>
            <person name="Stolte C."/>
            <person name="Sykes S."/>
            <person name="Walk T."/>
            <person name="White J."/>
            <person name="Yandava C."/>
            <person name="Haas B."/>
            <person name="Nusbaum C."/>
            <person name="Birren B."/>
        </authorList>
    </citation>
    <scope>NUCLEOTIDE SEQUENCE</scope>
    <source>
        <strain evidence="6">ATCC 64411</strain>
    </source>
</reference>
<evidence type="ECO:0000256" key="2">
    <source>
        <dbReference type="ARBA" id="ARBA00022630"/>
    </source>
</evidence>
<keyword evidence="2" id="KW-0285">Flavoprotein</keyword>
<name>A0A0C4DN38_MAGP6</name>
<dbReference type="EnsemblFungi" id="MAPG_01212T0">
    <property type="protein sequence ID" value="MAPG_01212T0"/>
    <property type="gene ID" value="MAPG_01212"/>
</dbReference>
<dbReference type="PANTHER" id="PTHR43872:SF1">
    <property type="entry name" value="MONOOXYGENASE, PUTATIVE (AFU_ORTHOLOGUE AFUA_8G02570)-RELATED"/>
    <property type="match status" value="1"/>
</dbReference>
<protein>
    <submittedName>
        <fullName evidence="6">Monooxygenase</fullName>
    </submittedName>
</protein>
<keyword evidence="8" id="KW-1185">Reference proteome</keyword>
<dbReference type="EMBL" id="GL876966">
    <property type="protein sequence ID" value="KLU82135.1"/>
    <property type="molecule type" value="Genomic_DNA"/>
</dbReference>
<evidence type="ECO:0000256" key="5">
    <source>
        <dbReference type="ARBA" id="ARBA00023033"/>
    </source>
</evidence>
<dbReference type="OrthoDB" id="66881at2759"/>
<comment type="cofactor">
    <cofactor evidence="1">
        <name>FAD</name>
        <dbReference type="ChEBI" id="CHEBI:57692"/>
    </cofactor>
</comment>
<dbReference type="Proteomes" id="UP000011715">
    <property type="component" value="Unassembled WGS sequence"/>
</dbReference>
<dbReference type="Gene3D" id="3.50.50.60">
    <property type="entry name" value="FAD/NAD(P)-binding domain"/>
    <property type="match status" value="1"/>
</dbReference>
<dbReference type="PANTHER" id="PTHR43872">
    <property type="entry name" value="MONOOXYGENASE, PUTATIVE (AFU_ORTHOLOGUE AFUA_8G02570)-RELATED"/>
    <property type="match status" value="1"/>
</dbReference>
<keyword evidence="5 6" id="KW-0503">Monooxygenase</keyword>
<evidence type="ECO:0000256" key="1">
    <source>
        <dbReference type="ARBA" id="ARBA00001974"/>
    </source>
</evidence>
<dbReference type="AlphaFoldDB" id="A0A0C4DN38"/>
<dbReference type="VEuPathDB" id="FungiDB:MAPG_01212"/>
<dbReference type="EMBL" id="ADBL01000283">
    <property type="status" value="NOT_ANNOTATED_CDS"/>
    <property type="molecule type" value="Genomic_DNA"/>
</dbReference>
<reference evidence="7" key="4">
    <citation type="journal article" date="2015" name="G3 (Bethesda)">
        <title>Genome sequences of three phytopathogenic species of the Magnaporthaceae family of fungi.</title>
        <authorList>
            <person name="Okagaki L.H."/>
            <person name="Nunes C.C."/>
            <person name="Sailsbery J."/>
            <person name="Clay B."/>
            <person name="Brown D."/>
            <person name="John T."/>
            <person name="Oh Y."/>
            <person name="Young N."/>
            <person name="Fitzgerald M."/>
            <person name="Haas B.J."/>
            <person name="Zeng Q."/>
            <person name="Young S."/>
            <person name="Adiconis X."/>
            <person name="Fan L."/>
            <person name="Levin J.Z."/>
            <person name="Mitchell T.K."/>
            <person name="Okubara P.A."/>
            <person name="Farman M.L."/>
            <person name="Kohn L.M."/>
            <person name="Birren B."/>
            <person name="Ma L.-J."/>
            <person name="Dean R.A."/>
        </authorList>
    </citation>
    <scope>NUCLEOTIDE SEQUENCE</scope>
    <source>
        <strain evidence="7">ATCC 64411 / 73-15</strain>
    </source>
</reference>
<evidence type="ECO:0000313" key="8">
    <source>
        <dbReference type="Proteomes" id="UP000011715"/>
    </source>
</evidence>
<sequence>MPAQTAEGAGGPADVEELDVLIIGAGLSGINSAYRLRETFPDVRYAILERREVTGGTWSFWKFPGIRSDSTLALFGLPWHPWPHGTDFASAELINEYIADAAASQGIDKHIRLGHDVQDFSWSSEEQRWTLTVKVRAAGGQTVVRLFKASWVFMCSGYYDYDSPRKAEIPGLDKFAGQVVHPQFWDPEKVNYRGKRVVIVGSGATAVTLFPSLAEEASHVTMLQRSPSYVLALPSRDSWTTRLRNWLGHDIGGRIDWWRRILLEFLFVQFLLNFPNAGRRVITKEAKRRLPKDYPVDVHFNPRYNPFEQRLCFCPNADFFKALSQPNCEVVTATIETCDTYGIRLQPGQQPNGEHNYKPPARIDADIIVTATGLHMQLLGGRVPIIDGVPHPVNERYVWRSCMLDGIPNACAIMGYTAGTWTPGADVHVKTALKVMKQQRKLGATSVVPHIEPSEREQMPKLPVMPNNSTYILEGNARMPMSAGRDPWRNGQNWWADSLALWFRNVTTGLRYNVPAAKRKSI</sequence>
<dbReference type="GO" id="GO:0050660">
    <property type="term" value="F:flavin adenine dinucleotide binding"/>
    <property type="evidence" value="ECO:0007669"/>
    <property type="project" value="InterPro"/>
</dbReference>
<gene>
    <name evidence="6" type="ORF">MAPG_01212</name>
</gene>
<keyword evidence="4" id="KW-0560">Oxidoreductase</keyword>
<dbReference type="GO" id="GO:0050661">
    <property type="term" value="F:NADP binding"/>
    <property type="evidence" value="ECO:0007669"/>
    <property type="project" value="InterPro"/>
</dbReference>
<dbReference type="Pfam" id="PF00743">
    <property type="entry name" value="FMO-like"/>
    <property type="match status" value="1"/>
</dbReference>
<dbReference type="SUPFAM" id="SSF51905">
    <property type="entry name" value="FAD/NAD(P)-binding domain"/>
    <property type="match status" value="2"/>
</dbReference>
<dbReference type="GO" id="GO:0004499">
    <property type="term" value="F:N,N-dimethylaniline monooxygenase activity"/>
    <property type="evidence" value="ECO:0007669"/>
    <property type="project" value="InterPro"/>
</dbReference>
<reference evidence="6" key="3">
    <citation type="submission" date="2011-03" db="EMBL/GenBank/DDBJ databases">
        <title>Annotation of Magnaporthe poae ATCC 64411.</title>
        <authorList>
            <person name="Ma L.-J."/>
            <person name="Dead R."/>
            <person name="Young S.K."/>
            <person name="Zeng Q."/>
            <person name="Gargeya S."/>
            <person name="Fitzgerald M."/>
            <person name="Haas B."/>
            <person name="Abouelleil A."/>
            <person name="Alvarado L."/>
            <person name="Arachchi H.M."/>
            <person name="Berlin A."/>
            <person name="Brown A."/>
            <person name="Chapman S.B."/>
            <person name="Chen Z."/>
            <person name="Dunbar C."/>
            <person name="Freedman E."/>
            <person name="Gearin G."/>
            <person name="Gellesch M."/>
            <person name="Goldberg J."/>
            <person name="Griggs A."/>
            <person name="Gujja S."/>
            <person name="Heiman D."/>
            <person name="Howarth C."/>
            <person name="Larson L."/>
            <person name="Lui A."/>
            <person name="MacDonald P.J.P."/>
            <person name="Mehta T."/>
            <person name="Montmayeur A."/>
            <person name="Murphy C."/>
            <person name="Neiman D."/>
            <person name="Pearson M."/>
            <person name="Priest M."/>
            <person name="Roberts A."/>
            <person name="Saif S."/>
            <person name="Shea T."/>
            <person name="Shenoy N."/>
            <person name="Sisk P."/>
            <person name="Stolte C."/>
            <person name="Sykes S."/>
            <person name="Yandava C."/>
            <person name="Wortman J."/>
            <person name="Nusbaum C."/>
            <person name="Birren B."/>
        </authorList>
    </citation>
    <scope>NUCLEOTIDE SEQUENCE</scope>
    <source>
        <strain evidence="6">ATCC 64411</strain>
    </source>
</reference>
<dbReference type="InterPro" id="IPR036188">
    <property type="entry name" value="FAD/NAD-bd_sf"/>
</dbReference>
<proteinExistence type="predicted"/>
<keyword evidence="3" id="KW-0274">FAD</keyword>
<dbReference type="eggNOG" id="KOG1399">
    <property type="taxonomic scope" value="Eukaryota"/>
</dbReference>
<dbReference type="InterPro" id="IPR020946">
    <property type="entry name" value="Flavin_mOase-like"/>
</dbReference>
<dbReference type="OMA" id="GPWYGRV"/>
<dbReference type="InterPro" id="IPR051820">
    <property type="entry name" value="FAD-binding_MO"/>
</dbReference>
<evidence type="ECO:0000256" key="3">
    <source>
        <dbReference type="ARBA" id="ARBA00022827"/>
    </source>
</evidence>
<evidence type="ECO:0000313" key="7">
    <source>
        <dbReference type="EnsemblFungi" id="MAPG_01212T0"/>
    </source>
</evidence>
<reference evidence="7" key="5">
    <citation type="submission" date="2015-06" db="UniProtKB">
        <authorList>
            <consortium name="EnsemblFungi"/>
        </authorList>
    </citation>
    <scope>IDENTIFICATION</scope>
    <source>
        <strain evidence="7">ATCC 64411</strain>
    </source>
</reference>
<reference evidence="8" key="1">
    <citation type="submission" date="2010-05" db="EMBL/GenBank/DDBJ databases">
        <title>The genome sequence of Magnaporthe poae strain ATCC 64411.</title>
        <authorList>
            <person name="Ma L.-J."/>
            <person name="Dead R."/>
            <person name="Young S."/>
            <person name="Zeng Q."/>
            <person name="Koehrsen M."/>
            <person name="Alvarado L."/>
            <person name="Berlin A."/>
            <person name="Chapman S.B."/>
            <person name="Chen Z."/>
            <person name="Freedman E."/>
            <person name="Gellesch M."/>
            <person name="Goldberg J."/>
            <person name="Griggs A."/>
            <person name="Gujja S."/>
            <person name="Heilman E.R."/>
            <person name="Heiman D."/>
            <person name="Hepburn T."/>
            <person name="Howarth C."/>
            <person name="Jen D."/>
            <person name="Larson L."/>
            <person name="Mehta T."/>
            <person name="Neiman D."/>
            <person name="Pearson M."/>
            <person name="Roberts A."/>
            <person name="Saif S."/>
            <person name="Shea T."/>
            <person name="Shenoy N."/>
            <person name="Sisk P."/>
            <person name="Stolte C."/>
            <person name="Sykes S."/>
            <person name="Walk T."/>
            <person name="White J."/>
            <person name="Yandava C."/>
            <person name="Haas B."/>
            <person name="Nusbaum C."/>
            <person name="Birren B."/>
        </authorList>
    </citation>
    <scope>NUCLEOTIDE SEQUENCE [LARGE SCALE GENOMIC DNA]</scope>
    <source>
        <strain evidence="8">ATCC 64411 / 73-15</strain>
    </source>
</reference>
<evidence type="ECO:0000256" key="4">
    <source>
        <dbReference type="ARBA" id="ARBA00023002"/>
    </source>
</evidence>
<evidence type="ECO:0000313" key="6">
    <source>
        <dbReference type="EMBL" id="KLU82135.1"/>
    </source>
</evidence>